<keyword evidence="2" id="KW-1185">Reference proteome</keyword>
<gene>
    <name evidence="1" type="ORF">DY000_02055763</name>
</gene>
<evidence type="ECO:0000313" key="2">
    <source>
        <dbReference type="Proteomes" id="UP000266723"/>
    </source>
</evidence>
<protein>
    <submittedName>
        <fullName evidence="1">Uncharacterized protein</fullName>
    </submittedName>
</protein>
<comment type="caution">
    <text evidence="1">The sequence shown here is derived from an EMBL/GenBank/DDBJ whole genome shotgun (WGS) entry which is preliminary data.</text>
</comment>
<dbReference type="Proteomes" id="UP000266723">
    <property type="component" value="Unassembled WGS sequence"/>
</dbReference>
<sequence length="93" mass="10427">MSFLRPASPAIRPFLFTAYKMFELQRSGISPRTSLWLDVGSVKSLWLHHGNARVGSFCINSMLAYSESIGKLISLHRYPATILSEIVLSTIKN</sequence>
<evidence type="ECO:0000313" key="1">
    <source>
        <dbReference type="EMBL" id="KAF3492929.1"/>
    </source>
</evidence>
<organism evidence="1 2">
    <name type="scientific">Brassica cretica</name>
    <name type="common">Mustard</name>
    <dbReference type="NCBI Taxonomy" id="69181"/>
    <lineage>
        <taxon>Eukaryota</taxon>
        <taxon>Viridiplantae</taxon>
        <taxon>Streptophyta</taxon>
        <taxon>Embryophyta</taxon>
        <taxon>Tracheophyta</taxon>
        <taxon>Spermatophyta</taxon>
        <taxon>Magnoliopsida</taxon>
        <taxon>eudicotyledons</taxon>
        <taxon>Gunneridae</taxon>
        <taxon>Pentapetalae</taxon>
        <taxon>rosids</taxon>
        <taxon>malvids</taxon>
        <taxon>Brassicales</taxon>
        <taxon>Brassicaceae</taxon>
        <taxon>Brassiceae</taxon>
        <taxon>Brassica</taxon>
    </lineage>
</organism>
<reference evidence="1 2" key="1">
    <citation type="journal article" date="2020" name="BMC Genomics">
        <title>Intraspecific diversification of the crop wild relative Brassica cretica Lam. using demographic model selection.</title>
        <authorList>
            <person name="Kioukis A."/>
            <person name="Michalopoulou V.A."/>
            <person name="Briers L."/>
            <person name="Pirintsos S."/>
            <person name="Studholme D.J."/>
            <person name="Pavlidis P."/>
            <person name="Sarris P.F."/>
        </authorList>
    </citation>
    <scope>NUCLEOTIDE SEQUENCE [LARGE SCALE GENOMIC DNA]</scope>
    <source>
        <strain evidence="2">cv. PFS-1207/04</strain>
    </source>
</reference>
<accession>A0ABQ7A5I1</accession>
<dbReference type="EMBL" id="QGKV02002055">
    <property type="protein sequence ID" value="KAF3492929.1"/>
    <property type="molecule type" value="Genomic_DNA"/>
</dbReference>
<proteinExistence type="predicted"/>
<name>A0ABQ7A5I1_BRACR</name>